<organism evidence="2 3">
    <name type="scientific">Comamonas aquatica</name>
    <dbReference type="NCBI Taxonomy" id="225991"/>
    <lineage>
        <taxon>Bacteria</taxon>
        <taxon>Pseudomonadati</taxon>
        <taxon>Pseudomonadota</taxon>
        <taxon>Betaproteobacteria</taxon>
        <taxon>Burkholderiales</taxon>
        <taxon>Comamonadaceae</taxon>
        <taxon>Comamonas</taxon>
    </lineage>
</organism>
<accession>A0AA42HSX3</accession>
<dbReference type="Proteomes" id="UP001158297">
    <property type="component" value="Unassembled WGS sequence"/>
</dbReference>
<dbReference type="InterPro" id="IPR018637">
    <property type="entry name" value="DUF2059"/>
</dbReference>
<dbReference type="RefSeq" id="WP_279812235.1">
    <property type="nucleotide sequence ID" value="NZ_CAURON010000035.1"/>
</dbReference>
<evidence type="ECO:0000313" key="3">
    <source>
        <dbReference type="Proteomes" id="UP001158297"/>
    </source>
</evidence>
<name>A0AA42HSX3_9BURK</name>
<comment type="caution">
    <text evidence="2">The sequence shown here is derived from an EMBL/GenBank/DDBJ whole genome shotgun (WGS) entry which is preliminary data.</text>
</comment>
<dbReference type="EMBL" id="JAODZU010000013">
    <property type="protein sequence ID" value="MDH0363704.1"/>
    <property type="molecule type" value="Genomic_DNA"/>
</dbReference>
<protein>
    <submittedName>
        <fullName evidence="2">DUF2059 domain-containing protein</fullName>
    </submittedName>
</protein>
<proteinExistence type="predicted"/>
<sequence length="197" mass="21167">MRLNDTPSSLLPATVRRGSFRIASLAAMAWLGLAGSAWSAPPTVASIEALLAATKSEALIANTSADLERNMRDAVQASLQGRKPSEREQQVIDKMTRESAALIRQELNWSHMRPMMVQIYQSTFTQEEVDGQTAFYRTPVGMAVVEKMPAVMQATMAATQQSMARLMPQLQAIAKKHMAEAQAAGAAAGTPPAGAKP</sequence>
<dbReference type="Pfam" id="PF09832">
    <property type="entry name" value="DUF2059"/>
    <property type="match status" value="1"/>
</dbReference>
<evidence type="ECO:0000313" key="2">
    <source>
        <dbReference type="EMBL" id="MDH0363704.1"/>
    </source>
</evidence>
<gene>
    <name evidence="2" type="ORF">N7330_11675</name>
</gene>
<feature type="domain" description="DUF2059" evidence="1">
    <location>
        <begin position="112"/>
        <end position="169"/>
    </location>
</feature>
<dbReference type="AlphaFoldDB" id="A0AA42HSX3"/>
<evidence type="ECO:0000259" key="1">
    <source>
        <dbReference type="Pfam" id="PF09832"/>
    </source>
</evidence>
<reference evidence="2" key="1">
    <citation type="submission" date="2022-09" db="EMBL/GenBank/DDBJ databases">
        <title>Intensive care unit water sources are persistently colonized with multi-drug resistant bacteria and are the site of extensive horizontal gene transfer of antibiotic resistance genes.</title>
        <authorList>
            <person name="Diorio-Toth L."/>
        </authorList>
    </citation>
    <scope>NUCLEOTIDE SEQUENCE</scope>
    <source>
        <strain evidence="2">GD04130</strain>
    </source>
</reference>